<comment type="caution">
    <text evidence="1">The sequence shown here is derived from an EMBL/GenBank/DDBJ whole genome shotgun (WGS) entry which is preliminary data.</text>
</comment>
<evidence type="ECO:0000313" key="1">
    <source>
        <dbReference type="EMBL" id="CAL1291508.1"/>
    </source>
</evidence>
<proteinExistence type="predicted"/>
<reference evidence="1 2" key="1">
    <citation type="submission" date="2024-04" db="EMBL/GenBank/DDBJ databases">
        <authorList>
            <person name="Rising A."/>
            <person name="Reimegard J."/>
            <person name="Sonavane S."/>
            <person name="Akerstrom W."/>
            <person name="Nylinder S."/>
            <person name="Hedman E."/>
            <person name="Kallberg Y."/>
        </authorList>
    </citation>
    <scope>NUCLEOTIDE SEQUENCE [LARGE SCALE GENOMIC DNA]</scope>
</reference>
<name>A0AAV2B5L0_9ARAC</name>
<protein>
    <submittedName>
        <fullName evidence="1">Uncharacterized protein</fullName>
    </submittedName>
</protein>
<dbReference type="AlphaFoldDB" id="A0AAV2B5L0"/>
<keyword evidence="2" id="KW-1185">Reference proteome</keyword>
<evidence type="ECO:0000313" key="2">
    <source>
        <dbReference type="Proteomes" id="UP001497382"/>
    </source>
</evidence>
<gene>
    <name evidence="1" type="ORF">LARSCL_LOCUS17124</name>
</gene>
<accession>A0AAV2B5L0</accession>
<organism evidence="1 2">
    <name type="scientific">Larinioides sclopetarius</name>
    <dbReference type="NCBI Taxonomy" id="280406"/>
    <lineage>
        <taxon>Eukaryota</taxon>
        <taxon>Metazoa</taxon>
        <taxon>Ecdysozoa</taxon>
        <taxon>Arthropoda</taxon>
        <taxon>Chelicerata</taxon>
        <taxon>Arachnida</taxon>
        <taxon>Araneae</taxon>
        <taxon>Araneomorphae</taxon>
        <taxon>Entelegynae</taxon>
        <taxon>Araneoidea</taxon>
        <taxon>Araneidae</taxon>
        <taxon>Larinioides</taxon>
    </lineage>
</organism>
<sequence>MEFDPRIKVNFSAILVKSPVIVMIFHLQKTFLLNTCNG</sequence>
<dbReference type="EMBL" id="CAXIEN010000285">
    <property type="protein sequence ID" value="CAL1291508.1"/>
    <property type="molecule type" value="Genomic_DNA"/>
</dbReference>
<feature type="non-terminal residue" evidence="1">
    <location>
        <position position="38"/>
    </location>
</feature>
<dbReference type="Proteomes" id="UP001497382">
    <property type="component" value="Unassembled WGS sequence"/>
</dbReference>